<dbReference type="InterPro" id="IPR008407">
    <property type="entry name" value="Brnchd-chn_aa_trnsp_AzlD"/>
</dbReference>
<proteinExistence type="predicted"/>
<feature type="transmembrane region" description="Helical" evidence="1">
    <location>
        <begin position="81"/>
        <end position="104"/>
    </location>
</feature>
<reference evidence="3" key="1">
    <citation type="journal article" date="2019" name="Int. J. Syst. Evol. Microbiol.">
        <title>The Global Catalogue of Microorganisms (GCM) 10K type strain sequencing project: providing services to taxonomists for standard genome sequencing and annotation.</title>
        <authorList>
            <consortium name="The Broad Institute Genomics Platform"/>
            <consortium name="The Broad Institute Genome Sequencing Center for Infectious Disease"/>
            <person name="Wu L."/>
            <person name="Ma J."/>
        </authorList>
    </citation>
    <scope>NUCLEOTIDE SEQUENCE [LARGE SCALE GENOMIC DNA]</scope>
    <source>
        <strain evidence="3">CCUG 53270</strain>
    </source>
</reference>
<keyword evidence="1" id="KW-1133">Transmembrane helix</keyword>
<organism evidence="2 3">
    <name type="scientific">Paenibacillus vulneris</name>
    <dbReference type="NCBI Taxonomy" id="1133364"/>
    <lineage>
        <taxon>Bacteria</taxon>
        <taxon>Bacillati</taxon>
        <taxon>Bacillota</taxon>
        <taxon>Bacilli</taxon>
        <taxon>Bacillales</taxon>
        <taxon>Paenibacillaceae</taxon>
        <taxon>Paenibacillus</taxon>
    </lineage>
</organism>
<evidence type="ECO:0000313" key="2">
    <source>
        <dbReference type="EMBL" id="MFD1224731.1"/>
    </source>
</evidence>
<sequence>MEVRGYVLLVIIAAAVVTLIPRVVPLMVLSRFELPAWAMRWLNYVPVAVMAALVGQELFVHDGTVPPISRNLELWAAIPSFMVAILTRSILGTVLSGVVVLMVLRHFF</sequence>
<evidence type="ECO:0000256" key="1">
    <source>
        <dbReference type="SAM" id="Phobius"/>
    </source>
</evidence>
<dbReference type="RefSeq" id="WP_079912336.1">
    <property type="nucleotide sequence ID" value="NZ_BAABJG010000010.1"/>
</dbReference>
<keyword evidence="3" id="KW-1185">Reference proteome</keyword>
<keyword evidence="1" id="KW-0812">Transmembrane</keyword>
<keyword evidence="1" id="KW-0472">Membrane</keyword>
<protein>
    <submittedName>
        <fullName evidence="2">AzlD domain-containing protein</fullName>
    </submittedName>
</protein>
<name>A0ABW3UY58_9BACL</name>
<dbReference type="Proteomes" id="UP001597180">
    <property type="component" value="Unassembled WGS sequence"/>
</dbReference>
<evidence type="ECO:0000313" key="3">
    <source>
        <dbReference type="Proteomes" id="UP001597180"/>
    </source>
</evidence>
<accession>A0ABW3UY58</accession>
<dbReference type="EMBL" id="JBHTLU010000047">
    <property type="protein sequence ID" value="MFD1224731.1"/>
    <property type="molecule type" value="Genomic_DNA"/>
</dbReference>
<dbReference type="Pfam" id="PF05437">
    <property type="entry name" value="AzlD"/>
    <property type="match status" value="1"/>
</dbReference>
<comment type="caution">
    <text evidence="2">The sequence shown here is derived from an EMBL/GenBank/DDBJ whole genome shotgun (WGS) entry which is preliminary data.</text>
</comment>
<feature type="transmembrane region" description="Helical" evidence="1">
    <location>
        <begin position="6"/>
        <end position="29"/>
    </location>
</feature>
<gene>
    <name evidence="2" type="ORF">ACFQ4B_31935</name>
</gene>